<evidence type="ECO:0000256" key="2">
    <source>
        <dbReference type="ARBA" id="ARBA00022630"/>
    </source>
</evidence>
<evidence type="ECO:0000256" key="5">
    <source>
        <dbReference type="ARBA" id="ARBA00023027"/>
    </source>
</evidence>
<sequence>ESKGVAVRGSRAQIDMDKYRIVARNKLLKLKNLEISQEQVCELIYENGSVVGVKTNLQNTYEAKKVILTTGTFLNGLIHVGENKLTAGRVGELASVNLGQNLLSTSLKMGRLKTGTCPRVDAKSIDFDVLEIQYGDQNPKAFSFRTKNFNPIQLPCYIA</sequence>
<proteinExistence type="predicted"/>
<keyword evidence="2" id="KW-0285">Flavoprotein</keyword>
<feature type="domain" description="MnmG N-terminal" evidence="7">
    <location>
        <begin position="2"/>
        <end position="158"/>
    </location>
</feature>
<dbReference type="Proteomes" id="UP001199644">
    <property type="component" value="Unassembled WGS sequence"/>
</dbReference>
<keyword evidence="5" id="KW-0520">NAD</keyword>
<dbReference type="GO" id="GO:0005829">
    <property type="term" value="C:cytosol"/>
    <property type="evidence" value="ECO:0007669"/>
    <property type="project" value="TreeGrafter"/>
</dbReference>
<dbReference type="Pfam" id="PF01134">
    <property type="entry name" value="GIDA"/>
    <property type="match status" value="1"/>
</dbReference>
<dbReference type="EMBL" id="JAJUOL010000374">
    <property type="protein sequence ID" value="MCH3852767.1"/>
    <property type="molecule type" value="Genomic_DNA"/>
</dbReference>
<dbReference type="PANTHER" id="PTHR11806">
    <property type="entry name" value="GLUCOSE INHIBITED DIVISION PROTEIN A"/>
    <property type="match status" value="1"/>
</dbReference>
<dbReference type="Gene3D" id="3.50.50.60">
    <property type="entry name" value="FAD/NAD(P)-binding domain"/>
    <property type="match status" value="1"/>
</dbReference>
<dbReference type="GO" id="GO:0030488">
    <property type="term" value="P:tRNA methylation"/>
    <property type="evidence" value="ECO:0007669"/>
    <property type="project" value="TreeGrafter"/>
</dbReference>
<evidence type="ECO:0000313" key="8">
    <source>
        <dbReference type="EMBL" id="MCH3852767.1"/>
    </source>
</evidence>
<evidence type="ECO:0000256" key="4">
    <source>
        <dbReference type="ARBA" id="ARBA00022827"/>
    </source>
</evidence>
<dbReference type="InterPro" id="IPR036188">
    <property type="entry name" value="FAD/NAD-bd_sf"/>
</dbReference>
<comment type="cofactor">
    <cofactor evidence="1">
        <name>FAD</name>
        <dbReference type="ChEBI" id="CHEBI:57692"/>
    </cofactor>
</comment>
<dbReference type="PANTHER" id="PTHR11806:SF0">
    <property type="entry name" value="PROTEIN MTO1 HOMOLOG, MITOCHONDRIAL"/>
    <property type="match status" value="1"/>
</dbReference>
<evidence type="ECO:0000313" key="9">
    <source>
        <dbReference type="Proteomes" id="UP001199644"/>
    </source>
</evidence>
<name>A0AAW5EFN2_CAMJU</name>
<protein>
    <submittedName>
        <fullName evidence="8">FAD-dependent oxidoreductase</fullName>
    </submittedName>
</protein>
<dbReference type="SUPFAM" id="SSF51905">
    <property type="entry name" value="FAD/NAD(P)-binding domain"/>
    <property type="match status" value="1"/>
</dbReference>
<gene>
    <name evidence="8" type="ORF">LZC39_11770</name>
</gene>
<evidence type="ECO:0000256" key="3">
    <source>
        <dbReference type="ARBA" id="ARBA00022694"/>
    </source>
</evidence>
<comment type="subunit">
    <text evidence="6">Homodimer. Heterotetramer of two MnmE and two MnmG subunits.</text>
</comment>
<dbReference type="GO" id="GO:0050660">
    <property type="term" value="F:flavin adenine dinucleotide binding"/>
    <property type="evidence" value="ECO:0007669"/>
    <property type="project" value="InterPro"/>
</dbReference>
<dbReference type="AlphaFoldDB" id="A0AAW5EFN2"/>
<evidence type="ECO:0000259" key="7">
    <source>
        <dbReference type="Pfam" id="PF01134"/>
    </source>
</evidence>
<comment type="caution">
    <text evidence="8">The sequence shown here is derived from an EMBL/GenBank/DDBJ whole genome shotgun (WGS) entry which is preliminary data.</text>
</comment>
<evidence type="ECO:0000256" key="6">
    <source>
        <dbReference type="ARBA" id="ARBA00025948"/>
    </source>
</evidence>
<accession>A0AAW5EFN2</accession>
<keyword evidence="4" id="KW-0274">FAD</keyword>
<organism evidence="8 9">
    <name type="scientific">Campylobacter jejuni</name>
    <dbReference type="NCBI Taxonomy" id="197"/>
    <lineage>
        <taxon>Bacteria</taxon>
        <taxon>Pseudomonadati</taxon>
        <taxon>Campylobacterota</taxon>
        <taxon>Epsilonproteobacteria</taxon>
        <taxon>Campylobacterales</taxon>
        <taxon>Campylobacteraceae</taxon>
        <taxon>Campylobacter</taxon>
    </lineage>
</organism>
<dbReference type="InterPro" id="IPR002218">
    <property type="entry name" value="MnmG-rel"/>
</dbReference>
<evidence type="ECO:0000256" key="1">
    <source>
        <dbReference type="ARBA" id="ARBA00001974"/>
    </source>
</evidence>
<keyword evidence="3" id="KW-0819">tRNA processing</keyword>
<feature type="non-terminal residue" evidence="8">
    <location>
        <position position="1"/>
    </location>
</feature>
<reference evidence="8" key="1">
    <citation type="submission" date="2021-12" db="EMBL/GenBank/DDBJ databases">
        <title>Prevalence of phenicol resistance gene fexA in Campylobacter isolated from poultry supply chain.</title>
        <authorList>
            <person name="Tang B."/>
            <person name="Zheng X."/>
            <person name="Lin J."/>
            <person name="Lin R."/>
            <person name="Yang H."/>
            <person name="Shen Z."/>
            <person name="Xia F."/>
        </authorList>
    </citation>
    <scope>NUCLEOTIDE SEQUENCE</scope>
    <source>
        <strain evidence="8">CJHN2011004</strain>
    </source>
</reference>
<dbReference type="InterPro" id="IPR040131">
    <property type="entry name" value="MnmG_N"/>
</dbReference>
<feature type="non-terminal residue" evidence="8">
    <location>
        <position position="159"/>
    </location>
</feature>
<dbReference type="RefSeq" id="WP_240381617.1">
    <property type="nucleotide sequence ID" value="NZ_JAJUOL010000374.1"/>
</dbReference>
<dbReference type="GO" id="GO:0002098">
    <property type="term" value="P:tRNA wobble uridine modification"/>
    <property type="evidence" value="ECO:0007669"/>
    <property type="project" value="TreeGrafter"/>
</dbReference>